<evidence type="ECO:0000313" key="3">
    <source>
        <dbReference type="EMBL" id="KRX10728.1"/>
    </source>
</evidence>
<comment type="caution">
    <text evidence="3">The sequence shown here is derived from an EMBL/GenBank/DDBJ whole genome shotgun (WGS) entry which is preliminary data.</text>
</comment>
<feature type="compositionally biased region" description="Low complexity" evidence="1">
    <location>
        <begin position="29"/>
        <end position="42"/>
    </location>
</feature>
<dbReference type="AlphaFoldDB" id="A0A0V0R941"/>
<name>A0A0V0R941_PSEPJ</name>
<dbReference type="SUPFAM" id="SSF81301">
    <property type="entry name" value="Nucleotidyltransferase"/>
    <property type="match status" value="1"/>
</dbReference>
<reference evidence="3 4" key="1">
    <citation type="journal article" date="2015" name="Sci. Rep.">
        <title>Genome of the facultative scuticociliatosis pathogen Pseudocohnilembus persalinus provides insight into its virulence through horizontal gene transfer.</title>
        <authorList>
            <person name="Xiong J."/>
            <person name="Wang G."/>
            <person name="Cheng J."/>
            <person name="Tian M."/>
            <person name="Pan X."/>
            <person name="Warren A."/>
            <person name="Jiang C."/>
            <person name="Yuan D."/>
            <person name="Miao W."/>
        </authorList>
    </citation>
    <scope>NUCLEOTIDE SEQUENCE [LARGE SCALE GENOMIC DNA]</scope>
    <source>
        <strain evidence="3">36N120E</strain>
    </source>
</reference>
<feature type="compositionally biased region" description="Acidic residues" evidence="1">
    <location>
        <begin position="103"/>
        <end position="114"/>
    </location>
</feature>
<gene>
    <name evidence="3" type="ORF">PPERSA_00498</name>
</gene>
<dbReference type="Pfam" id="PF22600">
    <property type="entry name" value="MTPAP-like_central"/>
    <property type="match status" value="1"/>
</dbReference>
<dbReference type="GO" id="GO:0031499">
    <property type="term" value="C:TRAMP complex"/>
    <property type="evidence" value="ECO:0007669"/>
    <property type="project" value="TreeGrafter"/>
</dbReference>
<dbReference type="InterPro" id="IPR045862">
    <property type="entry name" value="Trf4-like"/>
</dbReference>
<protein>
    <recommendedName>
        <fullName evidence="2">Poly(A) RNA polymerase mitochondrial-like central palm domain-containing protein</fullName>
    </recommendedName>
</protein>
<dbReference type="InParanoid" id="A0A0V0R941"/>
<dbReference type="Proteomes" id="UP000054937">
    <property type="component" value="Unassembled WGS sequence"/>
</dbReference>
<organism evidence="3 4">
    <name type="scientific">Pseudocohnilembus persalinus</name>
    <name type="common">Ciliate</name>
    <dbReference type="NCBI Taxonomy" id="266149"/>
    <lineage>
        <taxon>Eukaryota</taxon>
        <taxon>Sar</taxon>
        <taxon>Alveolata</taxon>
        <taxon>Ciliophora</taxon>
        <taxon>Intramacronucleata</taxon>
        <taxon>Oligohymenophorea</taxon>
        <taxon>Scuticociliatia</taxon>
        <taxon>Philasterida</taxon>
        <taxon>Pseudocohnilembidae</taxon>
        <taxon>Pseudocohnilembus</taxon>
    </lineage>
</organism>
<feature type="compositionally biased region" description="Polar residues" evidence="1">
    <location>
        <begin position="17"/>
        <end position="28"/>
    </location>
</feature>
<feature type="region of interest" description="Disordered" evidence="1">
    <location>
        <begin position="1"/>
        <end position="114"/>
    </location>
</feature>
<sequence length="458" mass="54208">MSQKMNKIYEQIGVTKGGQQNDFLPSTIENQAENYVQNNNQNEEVKNKQDEIINQKRSNPYENDENESQQNVQKQVKIDENQENDQNQNELQQKEQKEKQEEEQQQEEYSDDDNAFIQFEQEEEPEKKEEEDIPERKIAPWISKKTLRIQNSVLRLHNEIIEFTQYLQPTKAEHQLRMDSFNRLCGLIHEVLPDCDIKPFGSFTTQLYLPNADIDFCIVNESMENRQMYVKVAKLLQSRTDIYENINLITNAKVPIIKFVETSTQINYDISFNKLDGVKQLDEVQKTLKVYPEMKYLIFILKCMLRQRDLHETFKGGIGSFLLFCMILAFLRETRKQYISEKRIDEIKDISLGEYILKFFEFYGMKNDWSTKRIIMAEGGAVIDKQYDNSFSLISPQDSEHDIGASSFKIRDIFNVFKNRFYFMTNFNFKEKESILKYLVNPSGGEFIFSKDDKEEQN</sequence>
<dbReference type="Gene3D" id="1.10.1410.10">
    <property type="match status" value="1"/>
</dbReference>
<dbReference type="PANTHER" id="PTHR23092">
    <property type="entry name" value="POLY(A) RNA POLYMERASE"/>
    <property type="match status" value="1"/>
</dbReference>
<keyword evidence="4" id="KW-1185">Reference proteome</keyword>
<dbReference type="SUPFAM" id="SSF81631">
    <property type="entry name" value="PAP/OAS1 substrate-binding domain"/>
    <property type="match status" value="1"/>
</dbReference>
<dbReference type="GO" id="GO:0031123">
    <property type="term" value="P:RNA 3'-end processing"/>
    <property type="evidence" value="ECO:0007669"/>
    <property type="project" value="TreeGrafter"/>
</dbReference>
<dbReference type="OrthoDB" id="273917at2759"/>
<dbReference type="Gene3D" id="3.30.460.10">
    <property type="entry name" value="Beta Polymerase, domain 2"/>
    <property type="match status" value="1"/>
</dbReference>
<dbReference type="InterPro" id="IPR054708">
    <property type="entry name" value="MTPAP-like_central"/>
</dbReference>
<dbReference type="OMA" id="WITEYPA"/>
<dbReference type="GO" id="GO:1990817">
    <property type="term" value="F:poly(A) RNA polymerase activity"/>
    <property type="evidence" value="ECO:0007669"/>
    <property type="project" value="InterPro"/>
</dbReference>
<evidence type="ECO:0000256" key="1">
    <source>
        <dbReference type="SAM" id="MobiDB-lite"/>
    </source>
</evidence>
<dbReference type="InterPro" id="IPR043519">
    <property type="entry name" value="NT_sf"/>
</dbReference>
<dbReference type="GO" id="GO:0005730">
    <property type="term" value="C:nucleolus"/>
    <property type="evidence" value="ECO:0007669"/>
    <property type="project" value="TreeGrafter"/>
</dbReference>
<dbReference type="EMBL" id="LDAU01000022">
    <property type="protein sequence ID" value="KRX10728.1"/>
    <property type="molecule type" value="Genomic_DNA"/>
</dbReference>
<dbReference type="PANTHER" id="PTHR23092:SF15">
    <property type="entry name" value="INACTIVE NON-CANONICAL POLY(A) RNA POLYMERASE PROTEIN TRF4-2-RELATED"/>
    <property type="match status" value="1"/>
</dbReference>
<evidence type="ECO:0000313" key="4">
    <source>
        <dbReference type="Proteomes" id="UP000054937"/>
    </source>
</evidence>
<feature type="domain" description="Poly(A) RNA polymerase mitochondrial-like central palm" evidence="2">
    <location>
        <begin position="156"/>
        <end position="279"/>
    </location>
</feature>
<feature type="compositionally biased region" description="Basic and acidic residues" evidence="1">
    <location>
        <begin position="92"/>
        <end position="102"/>
    </location>
</feature>
<accession>A0A0V0R941</accession>
<dbReference type="CDD" id="cd05402">
    <property type="entry name" value="NT_PAP_TUTase"/>
    <property type="match status" value="1"/>
</dbReference>
<dbReference type="GO" id="GO:0003729">
    <property type="term" value="F:mRNA binding"/>
    <property type="evidence" value="ECO:0007669"/>
    <property type="project" value="TreeGrafter"/>
</dbReference>
<feature type="compositionally biased region" description="Basic and acidic residues" evidence="1">
    <location>
        <begin position="43"/>
        <end position="54"/>
    </location>
</feature>
<evidence type="ECO:0000259" key="2">
    <source>
        <dbReference type="Pfam" id="PF22600"/>
    </source>
</evidence>
<proteinExistence type="predicted"/>
<dbReference type="GO" id="GO:0043634">
    <property type="term" value="P:polyadenylation-dependent ncRNA catabolic process"/>
    <property type="evidence" value="ECO:0007669"/>
    <property type="project" value="TreeGrafter"/>
</dbReference>